<dbReference type="STRING" id="1858805.M5FSF5"/>
<protein>
    <submittedName>
        <fullName evidence="1">Uncharacterized protein</fullName>
    </submittedName>
</protein>
<name>M5FSF5_DACPD</name>
<reference evidence="1 2" key="1">
    <citation type="journal article" date="2012" name="Science">
        <title>The Paleozoic origin of enzymatic lignin decomposition reconstructed from 31 fungal genomes.</title>
        <authorList>
            <person name="Floudas D."/>
            <person name="Binder M."/>
            <person name="Riley R."/>
            <person name="Barry K."/>
            <person name="Blanchette R.A."/>
            <person name="Henrissat B."/>
            <person name="Martinez A.T."/>
            <person name="Otillar R."/>
            <person name="Spatafora J.W."/>
            <person name="Yadav J.S."/>
            <person name="Aerts A."/>
            <person name="Benoit I."/>
            <person name="Boyd A."/>
            <person name="Carlson A."/>
            <person name="Copeland A."/>
            <person name="Coutinho P.M."/>
            <person name="de Vries R.P."/>
            <person name="Ferreira P."/>
            <person name="Findley K."/>
            <person name="Foster B."/>
            <person name="Gaskell J."/>
            <person name="Glotzer D."/>
            <person name="Gorecki P."/>
            <person name="Heitman J."/>
            <person name="Hesse C."/>
            <person name="Hori C."/>
            <person name="Igarashi K."/>
            <person name="Jurgens J.A."/>
            <person name="Kallen N."/>
            <person name="Kersten P."/>
            <person name="Kohler A."/>
            <person name="Kuees U."/>
            <person name="Kumar T.K.A."/>
            <person name="Kuo A."/>
            <person name="LaButti K."/>
            <person name="Larrondo L.F."/>
            <person name="Lindquist E."/>
            <person name="Ling A."/>
            <person name="Lombard V."/>
            <person name="Lucas S."/>
            <person name="Lundell T."/>
            <person name="Martin R."/>
            <person name="McLaughlin D.J."/>
            <person name="Morgenstern I."/>
            <person name="Morin E."/>
            <person name="Murat C."/>
            <person name="Nagy L.G."/>
            <person name="Nolan M."/>
            <person name="Ohm R.A."/>
            <person name="Patyshakuliyeva A."/>
            <person name="Rokas A."/>
            <person name="Ruiz-Duenas F.J."/>
            <person name="Sabat G."/>
            <person name="Salamov A."/>
            <person name="Samejima M."/>
            <person name="Schmutz J."/>
            <person name="Slot J.C."/>
            <person name="St John F."/>
            <person name="Stenlid J."/>
            <person name="Sun H."/>
            <person name="Sun S."/>
            <person name="Syed K."/>
            <person name="Tsang A."/>
            <person name="Wiebenga A."/>
            <person name="Young D."/>
            <person name="Pisabarro A."/>
            <person name="Eastwood D.C."/>
            <person name="Martin F."/>
            <person name="Cullen D."/>
            <person name="Grigoriev I.V."/>
            <person name="Hibbett D.S."/>
        </authorList>
    </citation>
    <scope>NUCLEOTIDE SEQUENCE [LARGE SCALE GENOMIC DNA]</scope>
    <source>
        <strain evidence="1 2">DJM-731 SS1</strain>
    </source>
</reference>
<dbReference type="HOGENOM" id="CLU_2078571_0_0_1"/>
<evidence type="ECO:0000313" key="2">
    <source>
        <dbReference type="Proteomes" id="UP000030653"/>
    </source>
</evidence>
<dbReference type="EMBL" id="JH795867">
    <property type="protein sequence ID" value="EJU00356.1"/>
    <property type="molecule type" value="Genomic_DNA"/>
</dbReference>
<keyword evidence="2" id="KW-1185">Reference proteome</keyword>
<organism evidence="1 2">
    <name type="scientific">Dacryopinax primogenitus (strain DJM 731)</name>
    <name type="common">Brown rot fungus</name>
    <dbReference type="NCBI Taxonomy" id="1858805"/>
    <lineage>
        <taxon>Eukaryota</taxon>
        <taxon>Fungi</taxon>
        <taxon>Dikarya</taxon>
        <taxon>Basidiomycota</taxon>
        <taxon>Agaricomycotina</taxon>
        <taxon>Dacrymycetes</taxon>
        <taxon>Dacrymycetales</taxon>
        <taxon>Dacrymycetaceae</taxon>
        <taxon>Dacryopinax</taxon>
    </lineage>
</organism>
<dbReference type="GeneID" id="63689439"/>
<sequence>NYDTWKTDVYKVYPGASQEDKTFTHTDLEELMRKLAMVLMNTQAQLGEYIHAFHHITRSFGEGEQLSEREKNCAFIQGFHIKFASQVLTKLAIEFPKHHPEIPYLMSDIQNTTSWLLH</sequence>
<proteinExistence type="predicted"/>
<dbReference type="OrthoDB" id="5596707at2759"/>
<dbReference type="AlphaFoldDB" id="M5FSF5"/>
<dbReference type="RefSeq" id="XP_040627253.1">
    <property type="nucleotide sequence ID" value="XM_040774377.1"/>
</dbReference>
<accession>M5FSF5</accession>
<dbReference type="Proteomes" id="UP000030653">
    <property type="component" value="Unassembled WGS sequence"/>
</dbReference>
<dbReference type="OMA" id="HAFHHIT"/>
<evidence type="ECO:0000313" key="1">
    <source>
        <dbReference type="EMBL" id="EJU00356.1"/>
    </source>
</evidence>
<feature type="non-terminal residue" evidence="1">
    <location>
        <position position="118"/>
    </location>
</feature>
<gene>
    <name evidence="1" type="ORF">DACRYDRAFT_33841</name>
</gene>
<feature type="non-terminal residue" evidence="1">
    <location>
        <position position="1"/>
    </location>
</feature>